<evidence type="ECO:0000256" key="2">
    <source>
        <dbReference type="ARBA" id="ARBA00008537"/>
    </source>
</evidence>
<protein>
    <submittedName>
        <fullName evidence="11">EmrB/QacA subfamily drug resistance transporter</fullName>
    </submittedName>
</protein>
<evidence type="ECO:0000313" key="11">
    <source>
        <dbReference type="EMBL" id="ROO88509.1"/>
    </source>
</evidence>
<dbReference type="InterPro" id="IPR011701">
    <property type="entry name" value="MFS"/>
</dbReference>
<gene>
    <name evidence="11" type="ORF">EDD29_6180</name>
</gene>
<dbReference type="Proteomes" id="UP000272400">
    <property type="component" value="Unassembled WGS sequence"/>
</dbReference>
<dbReference type="Gene3D" id="1.20.1720.10">
    <property type="entry name" value="Multidrug resistance protein D"/>
    <property type="match status" value="1"/>
</dbReference>
<dbReference type="Gene3D" id="1.20.1250.20">
    <property type="entry name" value="MFS general substrate transporter like domains"/>
    <property type="match status" value="1"/>
</dbReference>
<feature type="transmembrane region" description="Helical" evidence="9">
    <location>
        <begin position="48"/>
        <end position="69"/>
    </location>
</feature>
<comment type="caution">
    <text evidence="11">The sequence shown here is derived from an EMBL/GenBank/DDBJ whole genome shotgun (WGS) entry which is preliminary data.</text>
</comment>
<evidence type="ECO:0000256" key="1">
    <source>
        <dbReference type="ARBA" id="ARBA00004651"/>
    </source>
</evidence>
<dbReference type="PANTHER" id="PTHR42718:SF9">
    <property type="entry name" value="MAJOR FACILITATOR SUPERFAMILY MULTIDRUG TRANSPORTER MFSC"/>
    <property type="match status" value="1"/>
</dbReference>
<dbReference type="Pfam" id="PF07690">
    <property type="entry name" value="MFS_1"/>
    <property type="match status" value="1"/>
</dbReference>
<evidence type="ECO:0000256" key="9">
    <source>
        <dbReference type="SAM" id="Phobius"/>
    </source>
</evidence>
<dbReference type="CDD" id="cd17503">
    <property type="entry name" value="MFS_LmrB_MDR_like"/>
    <property type="match status" value="1"/>
</dbReference>
<evidence type="ECO:0000256" key="5">
    <source>
        <dbReference type="ARBA" id="ARBA00022692"/>
    </source>
</evidence>
<feature type="transmembrane region" description="Helical" evidence="9">
    <location>
        <begin position="7"/>
        <end position="36"/>
    </location>
</feature>
<dbReference type="AlphaFoldDB" id="A0A3N1D4W2"/>
<comment type="similarity">
    <text evidence="2">Belongs to the major facilitator superfamily. EmrB family.</text>
</comment>
<evidence type="ECO:0000256" key="6">
    <source>
        <dbReference type="ARBA" id="ARBA00022989"/>
    </source>
</evidence>
<organism evidence="11 12">
    <name type="scientific">Actinocorallia herbida</name>
    <dbReference type="NCBI Taxonomy" id="58109"/>
    <lineage>
        <taxon>Bacteria</taxon>
        <taxon>Bacillati</taxon>
        <taxon>Actinomycetota</taxon>
        <taxon>Actinomycetes</taxon>
        <taxon>Streptosporangiales</taxon>
        <taxon>Thermomonosporaceae</taxon>
        <taxon>Actinocorallia</taxon>
    </lineage>
</organism>
<keyword evidence="7 9" id="KW-0472">Membrane</keyword>
<feature type="transmembrane region" description="Helical" evidence="9">
    <location>
        <begin position="163"/>
        <end position="184"/>
    </location>
</feature>
<feature type="transmembrane region" description="Helical" evidence="9">
    <location>
        <begin position="396"/>
        <end position="415"/>
    </location>
</feature>
<feature type="region of interest" description="Disordered" evidence="8">
    <location>
        <begin position="458"/>
        <end position="486"/>
    </location>
</feature>
<feature type="transmembrane region" description="Helical" evidence="9">
    <location>
        <begin position="330"/>
        <end position="350"/>
    </location>
</feature>
<name>A0A3N1D4W2_9ACTN</name>
<dbReference type="GO" id="GO:0005886">
    <property type="term" value="C:plasma membrane"/>
    <property type="evidence" value="ECO:0007669"/>
    <property type="project" value="UniProtKB-SubCell"/>
</dbReference>
<proteinExistence type="inferred from homology"/>
<accession>A0A3N1D4W2</accession>
<evidence type="ECO:0000256" key="7">
    <source>
        <dbReference type="ARBA" id="ARBA00023136"/>
    </source>
</evidence>
<keyword evidence="5 9" id="KW-0812">Transmembrane</keyword>
<feature type="transmembrane region" description="Helical" evidence="9">
    <location>
        <begin position="228"/>
        <end position="248"/>
    </location>
</feature>
<keyword evidence="12" id="KW-1185">Reference proteome</keyword>
<feature type="transmembrane region" description="Helical" evidence="9">
    <location>
        <begin position="101"/>
        <end position="122"/>
    </location>
</feature>
<feature type="transmembrane region" description="Helical" evidence="9">
    <location>
        <begin position="196"/>
        <end position="216"/>
    </location>
</feature>
<keyword evidence="3" id="KW-0813">Transport</keyword>
<dbReference type="RefSeq" id="WP_211360011.1">
    <property type="nucleotide sequence ID" value="NZ_RJKE01000001.1"/>
</dbReference>
<dbReference type="GO" id="GO:0022857">
    <property type="term" value="F:transmembrane transporter activity"/>
    <property type="evidence" value="ECO:0007669"/>
    <property type="project" value="InterPro"/>
</dbReference>
<dbReference type="PRINTS" id="PR01036">
    <property type="entry name" value="TCRTETB"/>
</dbReference>
<dbReference type="SUPFAM" id="SSF103473">
    <property type="entry name" value="MFS general substrate transporter"/>
    <property type="match status" value="1"/>
</dbReference>
<feature type="transmembrane region" description="Helical" evidence="9">
    <location>
        <begin position="134"/>
        <end position="157"/>
    </location>
</feature>
<reference evidence="11 12" key="1">
    <citation type="submission" date="2018-11" db="EMBL/GenBank/DDBJ databases">
        <title>Sequencing the genomes of 1000 actinobacteria strains.</title>
        <authorList>
            <person name="Klenk H.-P."/>
        </authorList>
    </citation>
    <scope>NUCLEOTIDE SEQUENCE [LARGE SCALE GENOMIC DNA]</scope>
    <source>
        <strain evidence="11 12">DSM 44254</strain>
    </source>
</reference>
<feature type="domain" description="Major facilitator superfamily (MFS) profile" evidence="10">
    <location>
        <begin position="10"/>
        <end position="458"/>
    </location>
</feature>
<dbReference type="InterPro" id="IPR020846">
    <property type="entry name" value="MFS_dom"/>
</dbReference>
<feature type="transmembrane region" description="Helical" evidence="9">
    <location>
        <begin position="269"/>
        <end position="290"/>
    </location>
</feature>
<evidence type="ECO:0000313" key="12">
    <source>
        <dbReference type="Proteomes" id="UP000272400"/>
    </source>
</evidence>
<dbReference type="PROSITE" id="PS50850">
    <property type="entry name" value="MFS"/>
    <property type="match status" value="1"/>
</dbReference>
<dbReference type="InterPro" id="IPR036259">
    <property type="entry name" value="MFS_trans_sf"/>
</dbReference>
<comment type="subcellular location">
    <subcellularLocation>
        <location evidence="1">Cell membrane</location>
        <topology evidence="1">Multi-pass membrane protein</topology>
    </subcellularLocation>
</comment>
<feature type="transmembrane region" description="Helical" evidence="9">
    <location>
        <begin position="356"/>
        <end position="375"/>
    </location>
</feature>
<dbReference type="EMBL" id="RJKE01000001">
    <property type="protein sequence ID" value="ROO88509.1"/>
    <property type="molecule type" value="Genomic_DNA"/>
</dbReference>
<keyword evidence="6 9" id="KW-1133">Transmembrane helix</keyword>
<evidence type="ECO:0000259" key="10">
    <source>
        <dbReference type="PROSITE" id="PS50850"/>
    </source>
</evidence>
<dbReference type="PANTHER" id="PTHR42718">
    <property type="entry name" value="MAJOR FACILITATOR SUPERFAMILY MULTIDRUG TRANSPORTER MFSC"/>
    <property type="match status" value="1"/>
</dbReference>
<dbReference type="NCBIfam" id="TIGR00711">
    <property type="entry name" value="efflux_EmrB"/>
    <property type="match status" value="1"/>
</dbReference>
<dbReference type="InterPro" id="IPR004638">
    <property type="entry name" value="EmrB-like"/>
</dbReference>
<evidence type="ECO:0000256" key="4">
    <source>
        <dbReference type="ARBA" id="ARBA00022475"/>
    </source>
</evidence>
<feature type="transmembrane region" description="Helical" evidence="9">
    <location>
        <begin position="302"/>
        <end position="323"/>
    </location>
</feature>
<feature type="transmembrane region" description="Helical" evidence="9">
    <location>
        <begin position="76"/>
        <end position="95"/>
    </location>
</feature>
<keyword evidence="4" id="KW-1003">Cell membrane</keyword>
<sequence>MADRRGLGGLLTVVVIGSIMAVLDVTIVNVAMFPLAEAFDAPVQDVQWIATGYTLALSAAVPLTSWVMARFGARRVYLTAIVLFACGSGLAALAPSVPALVALRVVQGLGGGLLVPVGMAMAMRLADPARMGRVMAVLGLPVLLGPATGPVLGGWLIDAASWRWIFLVNLPVGVLAFVLGLRLLPRDTARPDRPPLDVPGLLSLSPGLALLIFGLAEGGSGGDFTRPLALLPTAAGIVLVALFTVRALTARHPLLRLDLFRDRTYAAGMATVTLFPCAYFGSMLLAPMYFQSARGLSATQAGLLGIPLALAVGLSMQVATRLVDRVSPRLLIASGALIAASGLALFAVRLGPETPYPGLCAALMLMGVGVGMVLMPTNTTAVRGLAPADMPSGSTTLSIVMQVGSASGTALMSVLLASRAGGEVAAAGPADFRHAYWFAVALLALAVIPALFLPGRREAPPAEGGRTGAPEQPEGRPSVLPTGHAS</sequence>
<evidence type="ECO:0000256" key="8">
    <source>
        <dbReference type="SAM" id="MobiDB-lite"/>
    </source>
</evidence>
<evidence type="ECO:0000256" key="3">
    <source>
        <dbReference type="ARBA" id="ARBA00022448"/>
    </source>
</evidence>
<feature type="transmembrane region" description="Helical" evidence="9">
    <location>
        <begin position="435"/>
        <end position="453"/>
    </location>
</feature>